<dbReference type="InterPro" id="IPR050834">
    <property type="entry name" value="Glycosyltransf_2"/>
</dbReference>
<feature type="domain" description="Glycosyltransferase 2-like" evidence="1">
    <location>
        <begin position="4"/>
        <end position="165"/>
    </location>
</feature>
<dbReference type="SUPFAM" id="SSF53448">
    <property type="entry name" value="Nucleotide-diphospho-sugar transferases"/>
    <property type="match status" value="1"/>
</dbReference>
<dbReference type="PANTHER" id="PTHR43685">
    <property type="entry name" value="GLYCOSYLTRANSFERASE"/>
    <property type="match status" value="1"/>
</dbReference>
<accession>A0A318R4Y6</accession>
<dbReference type="Pfam" id="PF00535">
    <property type="entry name" value="Glycos_transf_2"/>
    <property type="match status" value="1"/>
</dbReference>
<dbReference type="PANTHER" id="PTHR43685:SF3">
    <property type="entry name" value="SLR2126 PROTEIN"/>
    <property type="match status" value="1"/>
</dbReference>
<dbReference type="Gene3D" id="3.90.550.10">
    <property type="entry name" value="Spore Coat Polysaccharide Biosynthesis Protein SpsA, Chain A"/>
    <property type="match status" value="1"/>
</dbReference>
<dbReference type="GO" id="GO:0016740">
    <property type="term" value="F:transferase activity"/>
    <property type="evidence" value="ECO:0007669"/>
    <property type="project" value="UniProtKB-KW"/>
</dbReference>
<name>A0A318R4Y6_PROMR</name>
<sequence>MLVSVVIPTYNRLPILKKCLEALENQSSLGLIYEYEIVLVDDGSTDGTTNWLVNNIEDFPHLRLFEQSHGGPALGRNLGVEKSNGDLIVFIDSDLVVDKFFLVNHVNSLMKAWKKLGNRKCFTYGSVINTSNFNNPNSEPFKLQDLSWAYFATGNVAIDKKILEKSGLFDKSFELYGWEDLELGERLRNMGVKLIKCPKAIGYHWHPALTLDQIPNLIRIEKERAKMGLVFYRKHPTLRVKFIIQYTFIHRFLWEILTFGGLINTKTLRPLLVFLMKNGQSGLAMELLRLPLNLISVRQIFREASLIGLR</sequence>
<dbReference type="RefSeq" id="WP_158466393.1">
    <property type="nucleotide sequence ID" value="NZ_QJUE01000002.1"/>
</dbReference>
<evidence type="ECO:0000313" key="2">
    <source>
        <dbReference type="EMBL" id="PYE02898.1"/>
    </source>
</evidence>
<gene>
    <name evidence="2" type="ORF">DNJ73_03885</name>
</gene>
<dbReference type="EMBL" id="QJUE01000002">
    <property type="protein sequence ID" value="PYE02898.1"/>
    <property type="molecule type" value="Genomic_DNA"/>
</dbReference>
<dbReference type="InterPro" id="IPR001173">
    <property type="entry name" value="Glyco_trans_2-like"/>
</dbReference>
<evidence type="ECO:0000313" key="3">
    <source>
        <dbReference type="Proteomes" id="UP000247807"/>
    </source>
</evidence>
<dbReference type="Proteomes" id="UP000247807">
    <property type="component" value="Unassembled WGS sequence"/>
</dbReference>
<dbReference type="InterPro" id="IPR029044">
    <property type="entry name" value="Nucleotide-diphossugar_trans"/>
</dbReference>
<reference evidence="2 3" key="1">
    <citation type="journal article" date="2018" name="Appl. Environ. Microbiol.">
        <title>Genome rearrangement shapes Prochlorococcus ecological adaptation.</title>
        <authorList>
            <person name="Yan W."/>
            <person name="Wei S."/>
            <person name="Wang Q."/>
            <person name="Xiao X."/>
            <person name="Zeng Q."/>
            <person name="Jiao N."/>
            <person name="Zhang R."/>
        </authorList>
    </citation>
    <scope>NUCLEOTIDE SEQUENCE [LARGE SCALE GENOMIC DNA]</scope>
    <source>
        <strain evidence="2 3">XMU1408</strain>
    </source>
</reference>
<comment type="caution">
    <text evidence="2">The sequence shown here is derived from an EMBL/GenBank/DDBJ whole genome shotgun (WGS) entry which is preliminary data.</text>
</comment>
<organism evidence="2 3">
    <name type="scientific">Prochlorococcus marinus XMU1408</name>
    <dbReference type="NCBI Taxonomy" id="2213228"/>
    <lineage>
        <taxon>Bacteria</taxon>
        <taxon>Bacillati</taxon>
        <taxon>Cyanobacteriota</taxon>
        <taxon>Cyanophyceae</taxon>
        <taxon>Synechococcales</taxon>
        <taxon>Prochlorococcaceae</taxon>
        <taxon>Prochlorococcus</taxon>
    </lineage>
</organism>
<dbReference type="OrthoDB" id="8936324at2"/>
<dbReference type="AlphaFoldDB" id="A0A318R4Y6"/>
<protein>
    <submittedName>
        <fullName evidence="2">Family 2 glycosyl transferase</fullName>
    </submittedName>
</protein>
<keyword evidence="2" id="KW-0808">Transferase</keyword>
<evidence type="ECO:0000259" key="1">
    <source>
        <dbReference type="Pfam" id="PF00535"/>
    </source>
</evidence>
<proteinExistence type="predicted"/>